<proteinExistence type="inferred from homology"/>
<gene>
    <name evidence="9" type="ORF">KFL_000800315</name>
</gene>
<evidence type="ECO:0000256" key="3">
    <source>
        <dbReference type="ARBA" id="ARBA00022723"/>
    </source>
</evidence>
<evidence type="ECO:0000259" key="8">
    <source>
        <dbReference type="PROSITE" id="PS50305"/>
    </source>
</evidence>
<dbReference type="SUPFAM" id="SSF52467">
    <property type="entry name" value="DHS-like NAD/FAD-binding domain"/>
    <property type="match status" value="1"/>
</dbReference>
<name>A0A1Y1HS43_KLENI</name>
<dbReference type="Gene3D" id="2.20.28.200">
    <property type="match status" value="1"/>
</dbReference>
<evidence type="ECO:0000313" key="9">
    <source>
        <dbReference type="EMBL" id="GAQ81454.1"/>
    </source>
</evidence>
<dbReference type="GO" id="GO:0046872">
    <property type="term" value="F:metal ion binding"/>
    <property type="evidence" value="ECO:0007669"/>
    <property type="project" value="UniProtKB-KW"/>
</dbReference>
<dbReference type="OMA" id="EQCKKCR"/>
<feature type="active site" description="Proton acceptor" evidence="7">
    <location>
        <position position="123"/>
    </location>
</feature>
<feature type="binding site" evidence="7">
    <location>
        <position position="162"/>
    </location>
    <ligand>
        <name>Zn(2+)</name>
        <dbReference type="ChEBI" id="CHEBI:29105"/>
    </ligand>
</feature>
<accession>A0A1Y1HS43</accession>
<dbReference type="EC" id="2.3.1.286" evidence="1"/>
<dbReference type="GO" id="GO:0003714">
    <property type="term" value="F:transcription corepressor activity"/>
    <property type="evidence" value="ECO:0000318"/>
    <property type="project" value="GO_Central"/>
</dbReference>
<dbReference type="InterPro" id="IPR029035">
    <property type="entry name" value="DHS-like_NAD/FAD-binding_dom"/>
</dbReference>
<feature type="binding site" evidence="7">
    <location>
        <position position="134"/>
    </location>
    <ligand>
        <name>Zn(2+)</name>
        <dbReference type="ChEBI" id="CHEBI:29105"/>
    </ligand>
</feature>
<keyword evidence="3 7" id="KW-0479">Metal-binding</keyword>
<protein>
    <recommendedName>
        <fullName evidence="1">protein acetyllysine N-acetyltransferase</fullName>
        <ecNumber evidence="1">2.3.1.286</ecNumber>
    </recommendedName>
</protein>
<dbReference type="STRING" id="105231.A0A1Y1HS43"/>
<dbReference type="PANTHER" id="PTHR11085:SF12">
    <property type="entry name" value="NAD-DEPENDENT PROTEIN DEACYLASE SIRTUIN-6"/>
    <property type="match status" value="1"/>
</dbReference>
<keyword evidence="4 7" id="KW-0862">Zinc</keyword>
<dbReference type="PANTHER" id="PTHR11085">
    <property type="entry name" value="NAD-DEPENDENT PROTEIN DEACYLASE SIRTUIN-5, MITOCHONDRIAL-RELATED"/>
    <property type="match status" value="1"/>
</dbReference>
<dbReference type="InterPro" id="IPR050134">
    <property type="entry name" value="NAD-dep_sirtuin_deacylases"/>
</dbReference>
<feature type="binding site" evidence="7">
    <location>
        <position position="159"/>
    </location>
    <ligand>
        <name>Zn(2+)</name>
        <dbReference type="ChEBI" id="CHEBI:29105"/>
    </ligand>
</feature>
<dbReference type="FunFam" id="3.40.50.1220:FF:000038">
    <property type="entry name" value="NAD-dependent protein deacetylase sirtuin-6 isoform X2"/>
    <property type="match status" value="1"/>
</dbReference>
<comment type="similarity">
    <text evidence="6">Belongs to the sirtuin family. Class IV subfamily.</text>
</comment>
<dbReference type="PROSITE" id="PS50305">
    <property type="entry name" value="SIRTUIN"/>
    <property type="match status" value="1"/>
</dbReference>
<dbReference type="Pfam" id="PF02146">
    <property type="entry name" value="SIR2"/>
    <property type="match status" value="1"/>
</dbReference>
<dbReference type="GO" id="GO:0017136">
    <property type="term" value="F:histone deacetylase activity, NAD-dependent"/>
    <property type="evidence" value="ECO:0000318"/>
    <property type="project" value="GO_Central"/>
</dbReference>
<dbReference type="GO" id="GO:0070403">
    <property type="term" value="F:NAD+ binding"/>
    <property type="evidence" value="ECO:0007669"/>
    <property type="project" value="InterPro"/>
</dbReference>
<sequence>MADLGVPEETTEYRDPPDVLQKKIKQLANLIKQSQYMVAYTGAGISTSTGIPDFRGPQGVWTLRAKGLSASRAPRAGRPRPSLTHMALAELQNRGKLKYVVSQNTDGMHRRSGIAKSKLAELHGNTNMEICRNCGREYWRPFSTREARDVLDHRTSRKCDKCGHQLHDTIVNFSEPLPSGTLHRAMEHSDRADLGLVLGTSMRVSPAADLPIRIVRHRKPLVIVNLQKTPADELAAVCIFGKTDEVMEGVMRELGIDIPPTYDLLDEPREKQPER</sequence>
<evidence type="ECO:0000256" key="2">
    <source>
        <dbReference type="ARBA" id="ARBA00022679"/>
    </source>
</evidence>
<dbReference type="InterPro" id="IPR026590">
    <property type="entry name" value="Ssirtuin_cat_dom"/>
</dbReference>
<feature type="domain" description="Deacetylase sirtuin-type" evidence="8">
    <location>
        <begin position="17"/>
        <end position="257"/>
    </location>
</feature>
<keyword evidence="2" id="KW-0808">Transferase</keyword>
<evidence type="ECO:0000256" key="1">
    <source>
        <dbReference type="ARBA" id="ARBA00012928"/>
    </source>
</evidence>
<keyword evidence="5" id="KW-0520">NAD</keyword>
<dbReference type="InterPro" id="IPR003000">
    <property type="entry name" value="Sirtuin"/>
</dbReference>
<evidence type="ECO:0000256" key="7">
    <source>
        <dbReference type="PROSITE-ProRule" id="PRU00236"/>
    </source>
</evidence>
<evidence type="ECO:0000256" key="6">
    <source>
        <dbReference type="ARBA" id="ARBA00038170"/>
    </source>
</evidence>
<dbReference type="Proteomes" id="UP000054558">
    <property type="component" value="Unassembled WGS sequence"/>
</dbReference>
<evidence type="ECO:0000313" key="10">
    <source>
        <dbReference type="Proteomes" id="UP000054558"/>
    </source>
</evidence>
<dbReference type="GO" id="GO:0005634">
    <property type="term" value="C:nucleus"/>
    <property type="evidence" value="ECO:0000318"/>
    <property type="project" value="GO_Central"/>
</dbReference>
<evidence type="ECO:0000256" key="4">
    <source>
        <dbReference type="ARBA" id="ARBA00022833"/>
    </source>
</evidence>
<dbReference type="OrthoDB" id="424302at2759"/>
<evidence type="ECO:0000256" key="5">
    <source>
        <dbReference type="ARBA" id="ARBA00023027"/>
    </source>
</evidence>
<dbReference type="AlphaFoldDB" id="A0A1Y1HS43"/>
<dbReference type="GO" id="GO:0000122">
    <property type="term" value="P:negative regulation of transcription by RNA polymerase II"/>
    <property type="evidence" value="ECO:0000318"/>
    <property type="project" value="GO_Central"/>
</dbReference>
<dbReference type="Gene3D" id="3.40.50.1220">
    <property type="entry name" value="TPP-binding domain"/>
    <property type="match status" value="1"/>
</dbReference>
<reference evidence="9 10" key="1">
    <citation type="journal article" date="2014" name="Nat. Commun.">
        <title>Klebsormidium flaccidum genome reveals primary factors for plant terrestrial adaptation.</title>
        <authorList>
            <person name="Hori K."/>
            <person name="Maruyama F."/>
            <person name="Fujisawa T."/>
            <person name="Togashi T."/>
            <person name="Yamamoto N."/>
            <person name="Seo M."/>
            <person name="Sato S."/>
            <person name="Yamada T."/>
            <person name="Mori H."/>
            <person name="Tajima N."/>
            <person name="Moriyama T."/>
            <person name="Ikeuchi M."/>
            <person name="Watanabe M."/>
            <person name="Wada H."/>
            <person name="Kobayashi K."/>
            <person name="Saito M."/>
            <person name="Masuda T."/>
            <person name="Sasaki-Sekimoto Y."/>
            <person name="Mashiguchi K."/>
            <person name="Awai K."/>
            <person name="Shimojima M."/>
            <person name="Masuda S."/>
            <person name="Iwai M."/>
            <person name="Nobusawa T."/>
            <person name="Narise T."/>
            <person name="Kondo S."/>
            <person name="Saito H."/>
            <person name="Sato R."/>
            <person name="Murakawa M."/>
            <person name="Ihara Y."/>
            <person name="Oshima-Yamada Y."/>
            <person name="Ohtaka K."/>
            <person name="Satoh M."/>
            <person name="Sonobe K."/>
            <person name="Ishii M."/>
            <person name="Ohtani R."/>
            <person name="Kanamori-Sato M."/>
            <person name="Honoki R."/>
            <person name="Miyazaki D."/>
            <person name="Mochizuki H."/>
            <person name="Umetsu J."/>
            <person name="Higashi K."/>
            <person name="Shibata D."/>
            <person name="Kamiya Y."/>
            <person name="Sato N."/>
            <person name="Nakamura Y."/>
            <person name="Tabata S."/>
            <person name="Ida S."/>
            <person name="Kurokawa K."/>
            <person name="Ohta H."/>
        </authorList>
    </citation>
    <scope>NUCLEOTIDE SEQUENCE [LARGE SCALE GENOMIC DNA]</scope>
    <source>
        <strain evidence="9 10">NIES-2285</strain>
    </source>
</reference>
<organism evidence="9 10">
    <name type="scientific">Klebsormidium nitens</name>
    <name type="common">Green alga</name>
    <name type="synonym">Ulothrix nitens</name>
    <dbReference type="NCBI Taxonomy" id="105231"/>
    <lineage>
        <taxon>Eukaryota</taxon>
        <taxon>Viridiplantae</taxon>
        <taxon>Streptophyta</taxon>
        <taxon>Klebsormidiophyceae</taxon>
        <taxon>Klebsormidiales</taxon>
        <taxon>Klebsormidiaceae</taxon>
        <taxon>Klebsormidium</taxon>
    </lineage>
</organism>
<keyword evidence="10" id="KW-1185">Reference proteome</keyword>
<feature type="binding site" evidence="7">
    <location>
        <position position="131"/>
    </location>
    <ligand>
        <name>Zn(2+)</name>
        <dbReference type="ChEBI" id="CHEBI:29105"/>
    </ligand>
</feature>
<dbReference type="EMBL" id="DF237029">
    <property type="protein sequence ID" value="GAQ81454.1"/>
    <property type="molecule type" value="Genomic_DNA"/>
</dbReference>